<protein>
    <submittedName>
        <fullName evidence="1">Uncharacterized protein</fullName>
    </submittedName>
</protein>
<accession>A0A420ART4</accession>
<comment type="caution">
    <text evidence="1">The sequence shown here is derived from an EMBL/GenBank/DDBJ whole genome shotgun (WGS) entry which is preliminary data.</text>
</comment>
<reference evidence="1 2" key="1">
    <citation type="submission" date="2018-09" db="EMBL/GenBank/DDBJ databases">
        <title>Genomic Encyclopedia of Type Strains, Phase III (KMG-III): the genomes of soil and plant-associated and newly described type strains.</title>
        <authorList>
            <person name="Whitman W."/>
        </authorList>
    </citation>
    <scope>NUCLEOTIDE SEQUENCE [LARGE SCALE GENOMIC DNA]</scope>
    <source>
        <strain evidence="1 2">CECT 7938</strain>
    </source>
</reference>
<keyword evidence="2" id="KW-1185">Reference proteome</keyword>
<dbReference type="EMBL" id="RAPY01000004">
    <property type="protein sequence ID" value="RKE47130.1"/>
    <property type="molecule type" value="Genomic_DNA"/>
</dbReference>
<name>A0A420ART4_SPHD1</name>
<dbReference type="RefSeq" id="WP_120260947.1">
    <property type="nucleotide sequence ID" value="NZ_RAPY01000004.1"/>
</dbReference>
<dbReference type="AlphaFoldDB" id="A0A420ART4"/>
<sequence length="77" mass="8808">MANKLEKLDQNKFEPLNVSAQLSVRGGEATSGSLSIISSEIGEGGRRRDYYKKVGSDEYDGKNYFLYDVSYYYGEWY</sequence>
<proteinExistence type="predicted"/>
<gene>
    <name evidence="1" type="ORF">DFQ12_4291</name>
</gene>
<evidence type="ECO:0000313" key="2">
    <source>
        <dbReference type="Proteomes" id="UP000286246"/>
    </source>
</evidence>
<evidence type="ECO:0000313" key="1">
    <source>
        <dbReference type="EMBL" id="RKE47130.1"/>
    </source>
</evidence>
<organism evidence="1 2">
    <name type="scientific">Sphingobacterium detergens</name>
    <dbReference type="NCBI Taxonomy" id="1145106"/>
    <lineage>
        <taxon>Bacteria</taxon>
        <taxon>Pseudomonadati</taxon>
        <taxon>Bacteroidota</taxon>
        <taxon>Sphingobacteriia</taxon>
        <taxon>Sphingobacteriales</taxon>
        <taxon>Sphingobacteriaceae</taxon>
        <taxon>Sphingobacterium</taxon>
    </lineage>
</organism>
<dbReference type="Proteomes" id="UP000286246">
    <property type="component" value="Unassembled WGS sequence"/>
</dbReference>